<sequence length="263" mass="30560">MNKIGVELDKIKDSEKRNRIARFIIAALSSIPWIGGFFGATASLLAEREQSESNELYELWLQEHTRKIDDLGKSIAKILTRFKSFGDRVNERLESEEYLQLVTKGFRIYDKADSETKREFIRRLLANSVATNLSSDDVIQLFLDWIEKYNDLHLYVIKYVYSSPGITRGAIWDRIYDFRPKENSSEADLYKLLFRDLSTGGVIRQHREVDYNGNYIKKTARRKSTSSNLKSAFDDYDSYELTELGSNFVHYCMEDIVPQIGES</sequence>
<evidence type="ECO:0000313" key="3">
    <source>
        <dbReference type="Proteomes" id="UP000770785"/>
    </source>
</evidence>
<evidence type="ECO:0000256" key="1">
    <source>
        <dbReference type="SAM" id="Phobius"/>
    </source>
</evidence>
<comment type="caution">
    <text evidence="2">The sequence shown here is derived from an EMBL/GenBank/DDBJ whole genome shotgun (WGS) entry which is preliminary data.</text>
</comment>
<keyword evidence="3" id="KW-1185">Reference proteome</keyword>
<proteinExistence type="predicted"/>
<organism evidence="2 3">
    <name type="scientific">Neolewinella antarctica</name>
    <dbReference type="NCBI Taxonomy" id="442734"/>
    <lineage>
        <taxon>Bacteria</taxon>
        <taxon>Pseudomonadati</taxon>
        <taxon>Bacteroidota</taxon>
        <taxon>Saprospiria</taxon>
        <taxon>Saprospirales</taxon>
        <taxon>Lewinellaceae</taxon>
        <taxon>Neolewinella</taxon>
    </lineage>
</organism>
<accession>A0ABX0XGE6</accession>
<gene>
    <name evidence="2" type="ORF">GGR27_003795</name>
</gene>
<feature type="transmembrane region" description="Helical" evidence="1">
    <location>
        <begin position="20"/>
        <end position="46"/>
    </location>
</feature>
<name>A0ABX0XGE6_9BACT</name>
<protein>
    <submittedName>
        <fullName evidence="2">Uncharacterized protein</fullName>
    </submittedName>
</protein>
<evidence type="ECO:0000313" key="2">
    <source>
        <dbReference type="EMBL" id="NJC28272.1"/>
    </source>
</evidence>
<dbReference type="EMBL" id="JAATJH010000010">
    <property type="protein sequence ID" value="NJC28272.1"/>
    <property type="molecule type" value="Genomic_DNA"/>
</dbReference>
<keyword evidence="1" id="KW-0472">Membrane</keyword>
<reference evidence="2 3" key="1">
    <citation type="submission" date="2020-03" db="EMBL/GenBank/DDBJ databases">
        <title>Genomic Encyclopedia of Type Strains, Phase IV (KMG-IV): sequencing the most valuable type-strain genomes for metagenomic binning, comparative biology and taxonomic classification.</title>
        <authorList>
            <person name="Goeker M."/>
        </authorList>
    </citation>
    <scope>NUCLEOTIDE SEQUENCE [LARGE SCALE GENOMIC DNA]</scope>
    <source>
        <strain evidence="2 3">DSM 105096</strain>
    </source>
</reference>
<dbReference type="Proteomes" id="UP000770785">
    <property type="component" value="Unassembled WGS sequence"/>
</dbReference>
<keyword evidence="1" id="KW-1133">Transmembrane helix</keyword>
<keyword evidence="1" id="KW-0812">Transmembrane</keyword>